<name>A0A642UK05_DIURU</name>
<dbReference type="RefSeq" id="XP_034011378.1">
    <property type="nucleotide sequence ID" value="XM_034156604.1"/>
</dbReference>
<feature type="compositionally biased region" description="Polar residues" evidence="1">
    <location>
        <begin position="105"/>
        <end position="120"/>
    </location>
</feature>
<evidence type="ECO:0000313" key="3">
    <source>
        <dbReference type="EMBL" id="KAA8900378.1"/>
    </source>
</evidence>
<feature type="domain" description="C2H2-type" evidence="2">
    <location>
        <begin position="4"/>
        <end position="26"/>
    </location>
</feature>
<organism evidence="3 4">
    <name type="scientific">Diutina rugosa</name>
    <name type="common">Yeast</name>
    <name type="synonym">Candida rugosa</name>
    <dbReference type="NCBI Taxonomy" id="5481"/>
    <lineage>
        <taxon>Eukaryota</taxon>
        <taxon>Fungi</taxon>
        <taxon>Dikarya</taxon>
        <taxon>Ascomycota</taxon>
        <taxon>Saccharomycotina</taxon>
        <taxon>Pichiomycetes</taxon>
        <taxon>Debaryomycetaceae</taxon>
        <taxon>Diutina</taxon>
    </lineage>
</organism>
<dbReference type="InterPro" id="IPR036236">
    <property type="entry name" value="Znf_C2H2_sf"/>
</dbReference>
<dbReference type="Pfam" id="PF12756">
    <property type="entry name" value="zf-C2H2_2"/>
    <property type="match status" value="1"/>
</dbReference>
<keyword evidence="4" id="KW-1185">Reference proteome</keyword>
<feature type="compositionally biased region" description="Basic and acidic residues" evidence="1">
    <location>
        <begin position="55"/>
        <end position="93"/>
    </location>
</feature>
<dbReference type="InterPro" id="IPR041661">
    <property type="entry name" value="ZN622/Rei1/Reh1_Znf-C2H2"/>
</dbReference>
<dbReference type="GO" id="GO:0030687">
    <property type="term" value="C:preribosome, large subunit precursor"/>
    <property type="evidence" value="ECO:0007669"/>
    <property type="project" value="TreeGrafter"/>
</dbReference>
<dbReference type="OrthoDB" id="19329at2759"/>
<proteinExistence type="predicted"/>
<sequence>MFTCNTCTLTFDESAEQRDHMRGDWHRYNLKRKVAQLPAISEAQFNEKVAVMNKATEETPKTRASKKEERQRKREELQEKKRQILEIARKAMAEGKSPAEVTPKPTEQSPAESEAAQPTEQAKPEDDTKEAAAPEGPTEEEIISLKLKNKVDIPPTTCLFCKKTRNFETIDENLEHLWKAHNLYIPERKYLVDVEGLLNYLGEKVGFGFCIACGYQGRTCEAAREHMLSKRHMRIPYETEDEKLEISQFYDFSSTYAPRTTIVNAEDVVADDDGDWEDVSGDEDDDEGDDDDEEEDEELLTGDDIIYRHGNSLVLPSGQVLGHRSNQRYYRQSLAPERILTEGQGTVIAAETRHMLTVPERQALQESKRAWAKQKKREDVNDRRAAKFVNNQPYYRDQLLQ</sequence>
<dbReference type="Proteomes" id="UP000449547">
    <property type="component" value="Unassembled WGS sequence"/>
</dbReference>
<feature type="region of interest" description="Disordered" evidence="1">
    <location>
        <begin position="271"/>
        <end position="294"/>
    </location>
</feature>
<dbReference type="PANTHER" id="PTHR13182:SF21">
    <property type="entry name" value="CYTOPLASMIC 60S SUBUNIT BIOGENESIS FACTOR REI1"/>
    <property type="match status" value="1"/>
</dbReference>
<reference evidence="3 4" key="1">
    <citation type="submission" date="2019-07" db="EMBL/GenBank/DDBJ databases">
        <title>Genome assembly of two rare yeast pathogens: Diutina rugosa and Trichomonascus ciferrii.</title>
        <authorList>
            <person name="Mixao V."/>
            <person name="Saus E."/>
            <person name="Hansen A."/>
            <person name="Lass-Flor C."/>
            <person name="Gabaldon T."/>
        </authorList>
    </citation>
    <scope>NUCLEOTIDE SEQUENCE [LARGE SCALE GENOMIC DNA]</scope>
    <source>
        <strain evidence="3 4">CBS 613</strain>
    </source>
</reference>
<dbReference type="GO" id="GO:0042273">
    <property type="term" value="P:ribosomal large subunit biogenesis"/>
    <property type="evidence" value="ECO:0007669"/>
    <property type="project" value="TreeGrafter"/>
</dbReference>
<comment type="caution">
    <text evidence="3">The sequence shown here is derived from an EMBL/GenBank/DDBJ whole genome shotgun (WGS) entry which is preliminary data.</text>
</comment>
<dbReference type="PANTHER" id="PTHR13182">
    <property type="entry name" value="ZINC FINGER PROTEIN 622"/>
    <property type="match status" value="1"/>
</dbReference>
<dbReference type="AlphaFoldDB" id="A0A642UK05"/>
<accession>A0A642UK05</accession>
<protein>
    <recommendedName>
        <fullName evidence="2">C2H2-type domain-containing protein</fullName>
    </recommendedName>
</protein>
<evidence type="ECO:0000256" key="1">
    <source>
        <dbReference type="SAM" id="MobiDB-lite"/>
    </source>
</evidence>
<evidence type="ECO:0000313" key="4">
    <source>
        <dbReference type="Proteomes" id="UP000449547"/>
    </source>
</evidence>
<dbReference type="PROSITE" id="PS00028">
    <property type="entry name" value="ZINC_FINGER_C2H2_1"/>
    <property type="match status" value="1"/>
</dbReference>
<dbReference type="OMA" id="WTQTQQQ"/>
<feature type="compositionally biased region" description="Basic and acidic residues" evidence="1">
    <location>
        <begin position="122"/>
        <end position="132"/>
    </location>
</feature>
<dbReference type="InterPro" id="IPR040025">
    <property type="entry name" value="Znf622/Rei1/Reh1"/>
</dbReference>
<dbReference type="VEuPathDB" id="FungiDB:DIURU_003801"/>
<gene>
    <name evidence="3" type="ORF">DIURU_003801</name>
</gene>
<dbReference type="InterPro" id="IPR013087">
    <property type="entry name" value="Znf_C2H2_type"/>
</dbReference>
<dbReference type="GeneID" id="54782452"/>
<dbReference type="SUPFAM" id="SSF57667">
    <property type="entry name" value="beta-beta-alpha zinc fingers"/>
    <property type="match status" value="1"/>
</dbReference>
<evidence type="ECO:0000259" key="2">
    <source>
        <dbReference type="PROSITE" id="PS00028"/>
    </source>
</evidence>
<dbReference type="EMBL" id="SWFT01000112">
    <property type="protein sequence ID" value="KAA8900378.1"/>
    <property type="molecule type" value="Genomic_DNA"/>
</dbReference>
<feature type="region of interest" description="Disordered" evidence="1">
    <location>
        <begin position="51"/>
        <end position="140"/>
    </location>
</feature>